<reference evidence="5 6" key="1">
    <citation type="submission" date="2020-10" db="EMBL/GenBank/DDBJ databases">
        <title>Connecting structure to function with the recovery of over 1000 high-quality activated sludge metagenome-assembled genomes encoding full-length rRNA genes using long-read sequencing.</title>
        <authorList>
            <person name="Singleton C.M."/>
            <person name="Petriglieri F."/>
            <person name="Kristensen J.M."/>
            <person name="Kirkegaard R.H."/>
            <person name="Michaelsen T.Y."/>
            <person name="Andersen M.H."/>
            <person name="Karst S.M."/>
            <person name="Dueholm M.S."/>
            <person name="Nielsen P.H."/>
            <person name="Albertsen M."/>
        </authorList>
    </citation>
    <scope>NUCLEOTIDE SEQUENCE [LARGE SCALE GENOMIC DNA]</scope>
    <source>
        <strain evidence="2">AalE_18-Q3-R2-46_BAT3C.188</strain>
        <strain evidence="4">Ega_18-Q3-R5-49_MAXAC.001</strain>
    </source>
</reference>
<dbReference type="AlphaFoldDB" id="A0A935IND3"/>
<dbReference type="EMBL" id="JADJIB010000002">
    <property type="protein sequence ID" value="MBK7273075.1"/>
    <property type="molecule type" value="Genomic_DNA"/>
</dbReference>
<dbReference type="Proteomes" id="UP000718281">
    <property type="component" value="Unassembled WGS sequence"/>
</dbReference>
<proteinExistence type="predicted"/>
<evidence type="ECO:0000313" key="5">
    <source>
        <dbReference type="Proteomes" id="UP000718281"/>
    </source>
</evidence>
<name>A0A935IND3_9MICO</name>
<comment type="caution">
    <text evidence="4">The sequence shown here is derived from an EMBL/GenBank/DDBJ whole genome shotgun (WGS) entry which is preliminary data.</text>
</comment>
<evidence type="ECO:0000313" key="2">
    <source>
        <dbReference type="EMBL" id="MBK6300723.1"/>
    </source>
</evidence>
<organism evidence="4 6">
    <name type="scientific">Candidatus Phosphoribacter hodrii</name>
    <dbReference type="NCBI Taxonomy" id="2953743"/>
    <lineage>
        <taxon>Bacteria</taxon>
        <taxon>Bacillati</taxon>
        <taxon>Actinomycetota</taxon>
        <taxon>Actinomycetes</taxon>
        <taxon>Micrococcales</taxon>
        <taxon>Dermatophilaceae</taxon>
        <taxon>Candidatus Phosphoribacter</taxon>
    </lineage>
</organism>
<dbReference type="EMBL" id="JADJIB010000002">
    <property type="protein sequence ID" value="MBK7273079.1"/>
    <property type="molecule type" value="Genomic_DNA"/>
</dbReference>
<accession>A0A935IND3</accession>
<feature type="transmembrane region" description="Helical" evidence="1">
    <location>
        <begin position="36"/>
        <end position="61"/>
    </location>
</feature>
<evidence type="ECO:0000313" key="4">
    <source>
        <dbReference type="EMBL" id="MBK7273079.1"/>
    </source>
</evidence>
<evidence type="ECO:0000313" key="3">
    <source>
        <dbReference type="EMBL" id="MBK7273075.1"/>
    </source>
</evidence>
<gene>
    <name evidence="2" type="ORF">IPF40_06615</name>
    <name evidence="3" type="ORF">IPI13_07850</name>
    <name evidence="4" type="ORF">IPI13_07875</name>
</gene>
<evidence type="ECO:0000313" key="6">
    <source>
        <dbReference type="Proteomes" id="UP000726105"/>
    </source>
</evidence>
<keyword evidence="1" id="KW-0812">Transmembrane</keyword>
<evidence type="ECO:0000256" key="1">
    <source>
        <dbReference type="SAM" id="Phobius"/>
    </source>
</evidence>
<protein>
    <submittedName>
        <fullName evidence="4">Uncharacterized protein</fullName>
    </submittedName>
</protein>
<dbReference type="EMBL" id="JADIXZ010000004">
    <property type="protein sequence ID" value="MBK6300723.1"/>
    <property type="molecule type" value="Genomic_DNA"/>
</dbReference>
<sequence>MLPWALLVAGVDVVAGFLLAHEDVLLPHRSRRAAVAATVIGAFAAGLSLLAGAGALPLFVIREFSRRGRPRSP</sequence>
<dbReference type="Proteomes" id="UP000726105">
    <property type="component" value="Unassembled WGS sequence"/>
</dbReference>
<keyword evidence="1" id="KW-0472">Membrane</keyword>
<keyword evidence="1" id="KW-1133">Transmembrane helix</keyword>